<dbReference type="EMBL" id="JALJXV010000009">
    <property type="protein sequence ID" value="MCP1676404.1"/>
    <property type="molecule type" value="Genomic_DNA"/>
</dbReference>
<dbReference type="InterPro" id="IPR000868">
    <property type="entry name" value="Isochorismatase-like_dom"/>
</dbReference>
<organism evidence="3 4">
    <name type="scientific">Natronocella acetinitrilica</name>
    <dbReference type="NCBI Taxonomy" id="414046"/>
    <lineage>
        <taxon>Bacteria</taxon>
        <taxon>Pseudomonadati</taxon>
        <taxon>Pseudomonadota</taxon>
        <taxon>Gammaproteobacteria</taxon>
        <taxon>Chromatiales</taxon>
        <taxon>Ectothiorhodospiraceae</taxon>
        <taxon>Natronocella</taxon>
    </lineage>
</organism>
<keyword evidence="4" id="KW-1185">Reference proteome</keyword>
<comment type="caution">
    <text evidence="3">The sequence shown here is derived from an EMBL/GenBank/DDBJ whole genome shotgun (WGS) entry which is preliminary data.</text>
</comment>
<dbReference type="PANTHER" id="PTHR43540:SF1">
    <property type="entry name" value="ISOCHORISMATASE HYDROLASE"/>
    <property type="match status" value="1"/>
</dbReference>
<evidence type="ECO:0000313" key="3">
    <source>
        <dbReference type="EMBL" id="MCP1676404.1"/>
    </source>
</evidence>
<dbReference type="AlphaFoldDB" id="A0AAE3G676"/>
<gene>
    <name evidence="3" type="ORF">J2T57_003565</name>
</gene>
<sequence>MNSVASKTWGRRVGFGASPALVVVDFTIAFTEPGRALGSDVSSAIAATNDLLDVSHASNWPVLFTAIAYSDPNFADAGMWLAKVGGQEDLRAGSDGVDVDPRLNRTAQDTVIIKKYASAFFGTDLSSRLVTSNVDTVLITGCSTSGCVRATAVDAIQHGFRPIVVREAVADRWEDAHKQALKDLDAKYADVVSLQEALEYLQRNSGIEGLVAARD</sequence>
<evidence type="ECO:0000313" key="4">
    <source>
        <dbReference type="Proteomes" id="UP001205843"/>
    </source>
</evidence>
<feature type="domain" description="Isochorismatase-like" evidence="2">
    <location>
        <begin position="20"/>
        <end position="195"/>
    </location>
</feature>
<dbReference type="SUPFAM" id="SSF52499">
    <property type="entry name" value="Isochorismatase-like hydrolases"/>
    <property type="match status" value="1"/>
</dbReference>
<reference evidence="3" key="1">
    <citation type="submission" date="2022-03" db="EMBL/GenBank/DDBJ databases">
        <title>Genomic Encyclopedia of Type Strains, Phase III (KMG-III): the genomes of soil and plant-associated and newly described type strains.</title>
        <authorList>
            <person name="Whitman W."/>
        </authorList>
    </citation>
    <scope>NUCLEOTIDE SEQUENCE</scope>
    <source>
        <strain evidence="3">ANL 6-2</strain>
    </source>
</reference>
<protein>
    <submittedName>
        <fullName evidence="3">Nicotinamidase-related amidase</fullName>
    </submittedName>
</protein>
<dbReference type="Proteomes" id="UP001205843">
    <property type="component" value="Unassembled WGS sequence"/>
</dbReference>
<proteinExistence type="predicted"/>
<dbReference type="InterPro" id="IPR036380">
    <property type="entry name" value="Isochorismatase-like_sf"/>
</dbReference>
<name>A0AAE3G676_9GAMM</name>
<dbReference type="InterPro" id="IPR050272">
    <property type="entry name" value="Isochorismatase-like_hydrls"/>
</dbReference>
<dbReference type="Pfam" id="PF00857">
    <property type="entry name" value="Isochorismatase"/>
    <property type="match status" value="1"/>
</dbReference>
<keyword evidence="1" id="KW-0378">Hydrolase</keyword>
<evidence type="ECO:0000259" key="2">
    <source>
        <dbReference type="Pfam" id="PF00857"/>
    </source>
</evidence>
<dbReference type="RefSeq" id="WP_253482453.1">
    <property type="nucleotide sequence ID" value="NZ_JALJXV010000009.1"/>
</dbReference>
<dbReference type="PANTHER" id="PTHR43540">
    <property type="entry name" value="PEROXYUREIDOACRYLATE/UREIDOACRYLATE AMIDOHYDROLASE-RELATED"/>
    <property type="match status" value="1"/>
</dbReference>
<evidence type="ECO:0000256" key="1">
    <source>
        <dbReference type="ARBA" id="ARBA00022801"/>
    </source>
</evidence>
<accession>A0AAE3G676</accession>
<dbReference type="Gene3D" id="3.40.50.850">
    <property type="entry name" value="Isochorismatase-like"/>
    <property type="match status" value="1"/>
</dbReference>
<dbReference type="GO" id="GO:0016787">
    <property type="term" value="F:hydrolase activity"/>
    <property type="evidence" value="ECO:0007669"/>
    <property type="project" value="UniProtKB-KW"/>
</dbReference>